<evidence type="ECO:0000256" key="1">
    <source>
        <dbReference type="SAM" id="Phobius"/>
    </source>
</evidence>
<name>A0A5C6B8X8_9PLAN</name>
<gene>
    <name evidence="2" type="ORF">CA54_39620</name>
</gene>
<sequence>MKTTTIVVPIQVSAVFKNMRWGIDCVREQGEDWLGFLKWNRKMRFSLFGYVVCLLFICGGCATPIQELFPVRGQSPSRTVYVVSHGWHTGLVVLRDDIPADLWPEIADFPNARYLEIGWGDEGFYRAEKITAPLCLKAALLPTPSVMHVVGFDQPLEEFFPTSSIIQVELTEAGFDELCQHISDAHARDDWGQAESLGRGIYGNSQFYRANGSYYFPKTCNVWTARGLRKAGCPIVPSIAVNAGNVISQTRDFGHVIRDVK</sequence>
<evidence type="ECO:0000313" key="2">
    <source>
        <dbReference type="EMBL" id="TWU08725.1"/>
    </source>
</evidence>
<reference evidence="2 3" key="1">
    <citation type="submission" date="2019-02" db="EMBL/GenBank/DDBJ databases">
        <title>Deep-cultivation of Planctomycetes and their phenomic and genomic characterization uncovers novel biology.</title>
        <authorList>
            <person name="Wiegand S."/>
            <person name="Jogler M."/>
            <person name="Boedeker C."/>
            <person name="Pinto D."/>
            <person name="Vollmers J."/>
            <person name="Rivas-Marin E."/>
            <person name="Kohn T."/>
            <person name="Peeters S.H."/>
            <person name="Heuer A."/>
            <person name="Rast P."/>
            <person name="Oberbeckmann S."/>
            <person name="Bunk B."/>
            <person name="Jeske O."/>
            <person name="Meyerdierks A."/>
            <person name="Storesund J.E."/>
            <person name="Kallscheuer N."/>
            <person name="Luecker S."/>
            <person name="Lage O.M."/>
            <person name="Pohl T."/>
            <person name="Merkel B.J."/>
            <person name="Hornburger P."/>
            <person name="Mueller R.-W."/>
            <person name="Bruemmer F."/>
            <person name="Labrenz M."/>
            <person name="Spormann A.M."/>
            <person name="Op Den Camp H."/>
            <person name="Overmann J."/>
            <person name="Amann R."/>
            <person name="Jetten M.S.M."/>
            <person name="Mascher T."/>
            <person name="Medema M.H."/>
            <person name="Devos D.P."/>
            <person name="Kaster A.-K."/>
            <person name="Ovreas L."/>
            <person name="Rohde M."/>
            <person name="Galperin M.Y."/>
            <person name="Jogler C."/>
        </authorList>
    </citation>
    <scope>NUCLEOTIDE SEQUENCE [LARGE SCALE GENOMIC DNA]</scope>
    <source>
        <strain evidence="2 3">CA54</strain>
    </source>
</reference>
<comment type="caution">
    <text evidence="2">The sequence shown here is derived from an EMBL/GenBank/DDBJ whole genome shotgun (WGS) entry which is preliminary data.</text>
</comment>
<keyword evidence="1" id="KW-0472">Membrane</keyword>
<dbReference type="Pfam" id="PF09601">
    <property type="entry name" value="DUF2459"/>
    <property type="match status" value="1"/>
</dbReference>
<protein>
    <recommendedName>
        <fullName evidence="4">DUF2459 domain-containing protein</fullName>
    </recommendedName>
</protein>
<dbReference type="OrthoDB" id="211174at2"/>
<dbReference type="Proteomes" id="UP000320735">
    <property type="component" value="Unassembled WGS sequence"/>
</dbReference>
<keyword evidence="1" id="KW-0812">Transmembrane</keyword>
<proteinExistence type="predicted"/>
<evidence type="ECO:0000313" key="3">
    <source>
        <dbReference type="Proteomes" id="UP000320735"/>
    </source>
</evidence>
<evidence type="ECO:0008006" key="4">
    <source>
        <dbReference type="Google" id="ProtNLM"/>
    </source>
</evidence>
<dbReference type="AlphaFoldDB" id="A0A5C6B8X8"/>
<organism evidence="2 3">
    <name type="scientific">Symmachiella macrocystis</name>
    <dbReference type="NCBI Taxonomy" id="2527985"/>
    <lineage>
        <taxon>Bacteria</taxon>
        <taxon>Pseudomonadati</taxon>
        <taxon>Planctomycetota</taxon>
        <taxon>Planctomycetia</taxon>
        <taxon>Planctomycetales</taxon>
        <taxon>Planctomycetaceae</taxon>
        <taxon>Symmachiella</taxon>
    </lineage>
</organism>
<dbReference type="EMBL" id="SJPP01000002">
    <property type="protein sequence ID" value="TWU08725.1"/>
    <property type="molecule type" value="Genomic_DNA"/>
</dbReference>
<keyword evidence="1" id="KW-1133">Transmembrane helix</keyword>
<dbReference type="InterPro" id="IPR011727">
    <property type="entry name" value="CHP02117"/>
</dbReference>
<feature type="transmembrane region" description="Helical" evidence="1">
    <location>
        <begin position="47"/>
        <end position="65"/>
    </location>
</feature>
<accession>A0A5C6B8X8</accession>
<keyword evidence="3" id="KW-1185">Reference proteome</keyword>